<dbReference type="SUPFAM" id="SSF53850">
    <property type="entry name" value="Periplasmic binding protein-like II"/>
    <property type="match status" value="1"/>
</dbReference>
<reference evidence="4 5" key="1">
    <citation type="submission" date="2017-06" db="EMBL/GenBank/DDBJ databases">
        <title>Evolution towards high GC content and high-temperature stress adaptation in endophytic Pseudomonas oryzihabitans impacted its plant-growth promoting traits.</title>
        <authorList>
            <person name="Nascimento F.X."/>
        </authorList>
    </citation>
    <scope>NUCLEOTIDE SEQUENCE [LARGE SCALE GENOMIC DNA]</scope>
    <source>
        <strain evidence="4 5">MS8</strain>
    </source>
</reference>
<protein>
    <submittedName>
        <fullName evidence="4">ABC transporter substrate-binding protein</fullName>
    </submittedName>
</protein>
<dbReference type="CDD" id="cd13699">
    <property type="entry name" value="PBP2_OccT_like"/>
    <property type="match status" value="1"/>
</dbReference>
<evidence type="ECO:0000256" key="1">
    <source>
        <dbReference type="ARBA" id="ARBA00010333"/>
    </source>
</evidence>
<keyword evidence="2" id="KW-0732">Signal</keyword>
<dbReference type="PANTHER" id="PTHR35936">
    <property type="entry name" value="MEMBRANE-BOUND LYTIC MUREIN TRANSGLYCOSYLASE F"/>
    <property type="match status" value="1"/>
</dbReference>
<evidence type="ECO:0000256" key="2">
    <source>
        <dbReference type="ARBA" id="ARBA00022729"/>
    </source>
</evidence>
<evidence type="ECO:0000313" key="4">
    <source>
        <dbReference type="EMBL" id="AXA65118.1"/>
    </source>
</evidence>
<proteinExistence type="inferred from homology"/>
<dbReference type="Pfam" id="PF00497">
    <property type="entry name" value="SBP_bac_3"/>
    <property type="match status" value="1"/>
</dbReference>
<dbReference type="Gene3D" id="3.40.190.10">
    <property type="entry name" value="Periplasmic binding protein-like II"/>
    <property type="match status" value="2"/>
</dbReference>
<dbReference type="InterPro" id="IPR001638">
    <property type="entry name" value="Solute-binding_3/MltF_N"/>
</dbReference>
<gene>
    <name evidence="4" type="ORF">CE139_04635</name>
</gene>
<dbReference type="AlphaFoldDB" id="A0A2Z5A2V1"/>
<dbReference type="Proteomes" id="UP000250579">
    <property type="component" value="Chromosome"/>
</dbReference>
<dbReference type="EMBL" id="CP022198">
    <property type="protein sequence ID" value="AXA65118.1"/>
    <property type="molecule type" value="Genomic_DNA"/>
</dbReference>
<dbReference type="SMART" id="SM00062">
    <property type="entry name" value="PBPb"/>
    <property type="match status" value="1"/>
</dbReference>
<dbReference type="RefSeq" id="WP_208693740.1">
    <property type="nucleotide sequence ID" value="NZ_CP022198.1"/>
</dbReference>
<sequence length="282" mass="30159">MGQMRGLNMLAAGLALLLTGGLVQAKEWTSVRIATEGAYEPWNLTLPGGKLGGFEIELMDKLCPQMQLKCTYVVQNWDGMIASLNAGKVDVLMDAIVVTDERKQAVAFSVPYARTPASFASLKADLLPGETGAKGVRTLANEPKVIAAGVADLQKALSGKTIGIASGTVYTGFIDTYFRDIATVREYTTSAEAVLDLTAGRIDAVFDDVTFLNSIMAQPGNQQVVFTGPELAGPIWGEGEALAFRHRDPELKAKFDAALKAAIADGTVKQLSEKWFKVDLTP</sequence>
<accession>A0A2Z5A2V1</accession>
<comment type="similarity">
    <text evidence="1">Belongs to the bacterial solute-binding protein 3 family.</text>
</comment>
<evidence type="ECO:0000313" key="5">
    <source>
        <dbReference type="Proteomes" id="UP000250579"/>
    </source>
</evidence>
<dbReference type="PANTHER" id="PTHR35936:SF17">
    <property type="entry name" value="ARGININE-BINDING EXTRACELLULAR PROTEIN ARTP"/>
    <property type="match status" value="1"/>
</dbReference>
<name>A0A2Z5A2V1_9PSED</name>
<feature type="domain" description="Solute-binding protein family 3/N-terminal" evidence="3">
    <location>
        <begin position="30"/>
        <end position="279"/>
    </location>
</feature>
<evidence type="ECO:0000259" key="3">
    <source>
        <dbReference type="SMART" id="SM00062"/>
    </source>
</evidence>
<organism evidence="4 5">
    <name type="scientific">Pseudomonas oryzihabitans</name>
    <dbReference type="NCBI Taxonomy" id="47885"/>
    <lineage>
        <taxon>Bacteria</taxon>
        <taxon>Pseudomonadati</taxon>
        <taxon>Pseudomonadota</taxon>
        <taxon>Gammaproteobacteria</taxon>
        <taxon>Pseudomonadales</taxon>
        <taxon>Pseudomonadaceae</taxon>
        <taxon>Pseudomonas</taxon>
    </lineage>
</organism>